<evidence type="ECO:0000259" key="2">
    <source>
        <dbReference type="Pfam" id="PF22691"/>
    </source>
</evidence>
<evidence type="ECO:0000259" key="1">
    <source>
        <dbReference type="Pfam" id="PF00108"/>
    </source>
</evidence>
<proteinExistence type="predicted"/>
<evidence type="ECO:0000313" key="3">
    <source>
        <dbReference type="EMBL" id="SPD73595.1"/>
    </source>
</evidence>
<dbReference type="InterPro" id="IPR020616">
    <property type="entry name" value="Thiolase_N"/>
</dbReference>
<name>A0A445MVU1_9BACT</name>
<feature type="domain" description="Thiolase C-terminal" evidence="2">
    <location>
        <begin position="254"/>
        <end position="379"/>
    </location>
</feature>
<dbReference type="Gene3D" id="3.40.47.10">
    <property type="match status" value="1"/>
</dbReference>
<protein>
    <recommendedName>
        <fullName evidence="4">Acetyl-CoA acetyltransferase</fullName>
    </recommendedName>
</protein>
<dbReference type="InterPro" id="IPR002155">
    <property type="entry name" value="Thiolase"/>
</dbReference>
<dbReference type="SUPFAM" id="SSF53901">
    <property type="entry name" value="Thiolase-like"/>
    <property type="match status" value="1"/>
</dbReference>
<dbReference type="PANTHER" id="PTHR42870">
    <property type="entry name" value="ACETYL-COA C-ACETYLTRANSFERASE"/>
    <property type="match status" value="1"/>
</dbReference>
<gene>
    <name evidence="3" type="ORF">PITCH_A1910001</name>
</gene>
<dbReference type="CDD" id="cd00829">
    <property type="entry name" value="SCP-x_thiolase"/>
    <property type="match status" value="1"/>
</dbReference>
<dbReference type="AlphaFoldDB" id="A0A445MVU1"/>
<organism evidence="3">
    <name type="scientific">uncultured Desulfobacterium sp</name>
    <dbReference type="NCBI Taxonomy" id="201089"/>
    <lineage>
        <taxon>Bacteria</taxon>
        <taxon>Pseudomonadati</taxon>
        <taxon>Thermodesulfobacteriota</taxon>
        <taxon>Desulfobacteria</taxon>
        <taxon>Desulfobacterales</taxon>
        <taxon>Desulfobacteriaceae</taxon>
        <taxon>Desulfobacterium</taxon>
        <taxon>environmental samples</taxon>
    </lineage>
</organism>
<accession>A0A445MVU1</accession>
<dbReference type="PIRSF" id="PIRSF000429">
    <property type="entry name" value="Ac-CoA_Ac_transf"/>
    <property type="match status" value="1"/>
</dbReference>
<dbReference type="NCBIfam" id="NF004810">
    <property type="entry name" value="PRK06157.1"/>
    <property type="match status" value="1"/>
</dbReference>
<reference evidence="3" key="1">
    <citation type="submission" date="2018-01" db="EMBL/GenBank/DDBJ databases">
        <authorList>
            <person name="Regsiter A."/>
            <person name="William W."/>
        </authorList>
    </citation>
    <scope>NUCLEOTIDE SEQUENCE</scope>
    <source>
        <strain evidence="3">TRIP AH-1</strain>
    </source>
</reference>
<dbReference type="EMBL" id="OJIN01000103">
    <property type="protein sequence ID" value="SPD73595.1"/>
    <property type="molecule type" value="Genomic_DNA"/>
</dbReference>
<sequence length="393" mass="42468">MSGIKDKVAIIGMGCTHFGELFDKGQEDLVIESCYEAFKDAGISPKDIDAAWLGTVDGGNLGSRLTRILKLQYIPVTRVENLCATGTDAFRNACYAVASGASEMALVCGVEKLKDTGYEGGLGGTLHSKYQARYEVLTGPPTMFAVRATKYFETYGLSPERGKEILAKIAVKNHYNGARSPKAQFRKEITVEQVIKAPIIAAPLGIFDCCGVTDGGAAAIITTPEKAKAMGKDYILVKGLGMANNAAQPVLDDQYDFIHFIENQVASKKAYEQAGITNPREEIDVAIVHDCFTITEMIIMEDLGFSKKGEAWKDYEDGFFSLSGGLPVNTDGGLKCFGHPLGATGLRMIYEIYNQLSGRCGERQLKDPKIGLTHNLAGNPDCYCIAITILGKP</sequence>
<dbReference type="InterPro" id="IPR055140">
    <property type="entry name" value="Thiolase_C_2"/>
</dbReference>
<dbReference type="Pfam" id="PF22691">
    <property type="entry name" value="Thiolase_C_1"/>
    <property type="match status" value="1"/>
</dbReference>
<dbReference type="GO" id="GO:0003988">
    <property type="term" value="F:acetyl-CoA C-acyltransferase activity"/>
    <property type="evidence" value="ECO:0007669"/>
    <property type="project" value="UniProtKB-ARBA"/>
</dbReference>
<evidence type="ECO:0008006" key="4">
    <source>
        <dbReference type="Google" id="ProtNLM"/>
    </source>
</evidence>
<dbReference type="InterPro" id="IPR016039">
    <property type="entry name" value="Thiolase-like"/>
</dbReference>
<feature type="domain" description="Thiolase N-terminal" evidence="1">
    <location>
        <begin position="8"/>
        <end position="223"/>
    </location>
</feature>
<dbReference type="PANTHER" id="PTHR42870:SF1">
    <property type="entry name" value="NON-SPECIFIC LIPID-TRANSFER PROTEIN-LIKE 2"/>
    <property type="match status" value="1"/>
</dbReference>
<dbReference type="Pfam" id="PF00108">
    <property type="entry name" value="Thiolase_N"/>
    <property type="match status" value="1"/>
</dbReference>